<dbReference type="Proteomes" id="UP000632289">
    <property type="component" value="Unassembled WGS sequence"/>
</dbReference>
<dbReference type="InterPro" id="IPR050266">
    <property type="entry name" value="AB_hydrolase_sf"/>
</dbReference>
<accession>A0A927IE44</accession>
<dbReference type="InterPro" id="IPR000073">
    <property type="entry name" value="AB_hydrolase_1"/>
</dbReference>
<dbReference type="RefSeq" id="WP_191211070.1">
    <property type="nucleotide sequence ID" value="NZ_BAABKL010000033.1"/>
</dbReference>
<name>A0A927IE44_9ACTN</name>
<comment type="caution">
    <text evidence="2">The sequence shown here is derived from an EMBL/GenBank/DDBJ whole genome shotgun (WGS) entry which is preliminary data.</text>
</comment>
<dbReference type="GO" id="GO:0016787">
    <property type="term" value="F:hydrolase activity"/>
    <property type="evidence" value="ECO:0007669"/>
    <property type="project" value="UniProtKB-KW"/>
</dbReference>
<dbReference type="GO" id="GO:0016020">
    <property type="term" value="C:membrane"/>
    <property type="evidence" value="ECO:0007669"/>
    <property type="project" value="TreeGrafter"/>
</dbReference>
<dbReference type="EMBL" id="JACXYU010000011">
    <property type="protein sequence ID" value="MBD3933797.1"/>
    <property type="molecule type" value="Genomic_DNA"/>
</dbReference>
<dbReference type="Pfam" id="PF12697">
    <property type="entry name" value="Abhydrolase_6"/>
    <property type="match status" value="1"/>
</dbReference>
<evidence type="ECO:0000313" key="2">
    <source>
        <dbReference type="EMBL" id="MBD3933797.1"/>
    </source>
</evidence>
<sequence>MSKPPFLTLPSGARAHRLVTARGAFAVHTCGRPRLGTALLLPGFTGSKEDFVALLGPLADAGFRVVAVDGRGQYETEGPADEAAYRLPELARDVLAQAEALDAGGVHLLGHSLGGLVARAAVLRDASPFRSLTLLSSGPAATSPLQQERVRLLQDALRTLGMAEVWERMRALDPPEAAGAGTPREVTAFLRERWMATAPAQLIATGDILLGEPDRVPELAAVPLPRHVVTGALDYAWPVPLLADMARRLSAPHTVIEGAEHSPNAERPRETAAALAAFWTDVNP</sequence>
<dbReference type="Gene3D" id="3.40.50.1820">
    <property type="entry name" value="alpha/beta hydrolase"/>
    <property type="match status" value="1"/>
</dbReference>
<dbReference type="SUPFAM" id="SSF53474">
    <property type="entry name" value="alpha/beta-Hydrolases"/>
    <property type="match status" value="1"/>
</dbReference>
<feature type="domain" description="AB hydrolase-1" evidence="1">
    <location>
        <begin position="39"/>
        <end position="274"/>
    </location>
</feature>
<organism evidence="2 3">
    <name type="scientific">Streptomyces chumphonensis</name>
    <dbReference type="NCBI Taxonomy" id="1214925"/>
    <lineage>
        <taxon>Bacteria</taxon>
        <taxon>Bacillati</taxon>
        <taxon>Actinomycetota</taxon>
        <taxon>Actinomycetes</taxon>
        <taxon>Kitasatosporales</taxon>
        <taxon>Streptomycetaceae</taxon>
        <taxon>Streptomyces</taxon>
    </lineage>
</organism>
<keyword evidence="2" id="KW-0378">Hydrolase</keyword>
<reference evidence="2" key="1">
    <citation type="submission" date="2020-09" db="EMBL/GenBank/DDBJ databases">
        <title>Secondary metabolite and genome analysis of marine Streptomyces chumphonensis KK1-2T.</title>
        <authorList>
            <person name="Phongsopitanun W."/>
            <person name="Kanchanasin P."/>
            <person name="Pittayakhajonwut P."/>
            <person name="Suwanborirux K."/>
            <person name="Tanasupawat S."/>
        </authorList>
    </citation>
    <scope>NUCLEOTIDE SEQUENCE</scope>
    <source>
        <strain evidence="2">KK1-2</strain>
    </source>
</reference>
<keyword evidence="3" id="KW-1185">Reference proteome</keyword>
<proteinExistence type="predicted"/>
<dbReference type="InterPro" id="IPR029058">
    <property type="entry name" value="AB_hydrolase_fold"/>
</dbReference>
<evidence type="ECO:0000259" key="1">
    <source>
        <dbReference type="Pfam" id="PF12697"/>
    </source>
</evidence>
<gene>
    <name evidence="2" type="ORF">IF129_19840</name>
</gene>
<evidence type="ECO:0000313" key="3">
    <source>
        <dbReference type="Proteomes" id="UP000632289"/>
    </source>
</evidence>
<protein>
    <submittedName>
        <fullName evidence="2">Alpha/beta fold hydrolase</fullName>
    </submittedName>
</protein>
<dbReference type="AlphaFoldDB" id="A0A927IE44"/>
<dbReference type="PANTHER" id="PTHR43798">
    <property type="entry name" value="MONOACYLGLYCEROL LIPASE"/>
    <property type="match status" value="1"/>
</dbReference>
<dbReference type="PANTHER" id="PTHR43798:SF33">
    <property type="entry name" value="HYDROLASE, PUTATIVE (AFU_ORTHOLOGUE AFUA_2G14860)-RELATED"/>
    <property type="match status" value="1"/>
</dbReference>